<evidence type="ECO:0000313" key="2">
    <source>
        <dbReference type="Proteomes" id="UP001500967"/>
    </source>
</evidence>
<name>A0ABN0U3U6_9ACTN</name>
<dbReference type="Proteomes" id="UP001500967">
    <property type="component" value="Unassembled WGS sequence"/>
</dbReference>
<dbReference type="RefSeq" id="WP_344648831.1">
    <property type="nucleotide sequence ID" value="NZ_BAAAGX010000009.1"/>
</dbReference>
<comment type="caution">
    <text evidence="1">The sequence shown here is derived from an EMBL/GenBank/DDBJ whole genome shotgun (WGS) entry which is preliminary data.</text>
</comment>
<dbReference type="Pfam" id="PF19817">
    <property type="entry name" value="DUF6300"/>
    <property type="match status" value="1"/>
</dbReference>
<evidence type="ECO:0000313" key="1">
    <source>
        <dbReference type="EMBL" id="GAA0237801.1"/>
    </source>
</evidence>
<dbReference type="EMBL" id="BAAAGX010000009">
    <property type="protein sequence ID" value="GAA0237801.1"/>
    <property type="molecule type" value="Genomic_DNA"/>
</dbReference>
<keyword evidence="2" id="KW-1185">Reference proteome</keyword>
<protein>
    <submittedName>
        <fullName evidence="1">Uncharacterized protein</fullName>
    </submittedName>
</protein>
<reference evidence="1 2" key="1">
    <citation type="journal article" date="2019" name="Int. J. Syst. Evol. Microbiol.">
        <title>The Global Catalogue of Microorganisms (GCM) 10K type strain sequencing project: providing services to taxonomists for standard genome sequencing and annotation.</title>
        <authorList>
            <consortium name="The Broad Institute Genomics Platform"/>
            <consortium name="The Broad Institute Genome Sequencing Center for Infectious Disease"/>
            <person name="Wu L."/>
            <person name="Ma J."/>
        </authorList>
    </citation>
    <scope>NUCLEOTIDE SEQUENCE [LARGE SCALE GENOMIC DNA]</scope>
    <source>
        <strain evidence="1 2">JCM 10425</strain>
    </source>
</reference>
<sequence>MVHCPRCGGPALLAVEVAPAGSAVLCAACDLDHPTGGPVVVWFAVHGRINTPAQMDELAGLLRPWVEDVSPPSVDSAALQATVDAWAASVDSSAPAPAEAGQPAATGAGLMCDFCEAAVPRWAYRADETAASVPAGDWFACDGCRPYVDARAWTGLADVVGDDRTESWVAFEGAAPRAARPWPPRPQIYRWP</sequence>
<gene>
    <name evidence="1" type="ORF">GCM10009539_23840</name>
</gene>
<dbReference type="InterPro" id="IPR046267">
    <property type="entry name" value="DUF6300"/>
</dbReference>
<accession>A0ABN0U3U6</accession>
<proteinExistence type="predicted"/>
<organism evidence="1 2">
    <name type="scientific">Cryptosporangium japonicum</name>
    <dbReference type="NCBI Taxonomy" id="80872"/>
    <lineage>
        <taxon>Bacteria</taxon>
        <taxon>Bacillati</taxon>
        <taxon>Actinomycetota</taxon>
        <taxon>Actinomycetes</taxon>
        <taxon>Cryptosporangiales</taxon>
        <taxon>Cryptosporangiaceae</taxon>
        <taxon>Cryptosporangium</taxon>
    </lineage>
</organism>